<dbReference type="GO" id="GO:0004853">
    <property type="term" value="F:uroporphyrinogen decarboxylase activity"/>
    <property type="evidence" value="ECO:0007669"/>
    <property type="project" value="UniProtKB-UniRule"/>
</dbReference>
<feature type="binding site" evidence="7">
    <location>
        <position position="74"/>
    </location>
    <ligand>
        <name>substrate</name>
    </ligand>
</feature>
<evidence type="ECO:0000256" key="6">
    <source>
        <dbReference type="ARBA" id="ARBA00023244"/>
    </source>
</evidence>
<dbReference type="SUPFAM" id="SSF51726">
    <property type="entry name" value="UROD/MetE-like"/>
    <property type="match status" value="1"/>
</dbReference>
<feature type="domain" description="Uroporphyrinogen decarboxylase (URO-D)" evidence="11">
    <location>
        <begin position="133"/>
        <end position="149"/>
    </location>
</feature>
<comment type="function">
    <text evidence="7">Catalyzes the decarboxylation of four acetate groups of uroporphyrinogen-III to yield coproporphyrinogen-III.</text>
</comment>
<feature type="domain" description="Uroporphyrinogen decarboxylase (URO-D)" evidence="10">
    <location>
        <begin position="19"/>
        <end position="28"/>
    </location>
</feature>
<dbReference type="EC" id="4.1.1.37" evidence="3 7"/>
<dbReference type="CDD" id="cd00717">
    <property type="entry name" value="URO-D"/>
    <property type="match status" value="1"/>
</dbReference>
<evidence type="ECO:0000256" key="3">
    <source>
        <dbReference type="ARBA" id="ARBA00012288"/>
    </source>
</evidence>
<proteinExistence type="inferred from homology"/>
<keyword evidence="5 7" id="KW-0456">Lyase</keyword>
<protein>
    <recommendedName>
        <fullName evidence="3 7">Uroporphyrinogen decarboxylase</fullName>
        <shortName evidence="7">UPD</shortName>
        <shortName evidence="7">URO-D</shortName>
        <ecNumber evidence="3 7">4.1.1.37</ecNumber>
    </recommendedName>
</protein>
<dbReference type="PANTHER" id="PTHR21091:SF169">
    <property type="entry name" value="UROPORPHYRINOGEN DECARBOXYLASE"/>
    <property type="match status" value="1"/>
</dbReference>
<feature type="binding site" evidence="7">
    <location>
        <position position="312"/>
    </location>
    <ligand>
        <name>substrate</name>
    </ligand>
</feature>
<evidence type="ECO:0000313" key="12">
    <source>
        <dbReference type="EMBL" id="AHE96648.1"/>
    </source>
</evidence>
<dbReference type="InterPro" id="IPR000257">
    <property type="entry name" value="Uroporphyrinogen_deCOase"/>
</dbReference>
<dbReference type="PROSITE" id="PS00906">
    <property type="entry name" value="UROD_1"/>
    <property type="match status" value="1"/>
</dbReference>
<dbReference type="HOGENOM" id="CLU_040933_0_0_0"/>
<comment type="subunit">
    <text evidence="7">Homodimer.</text>
</comment>
<keyword evidence="13" id="KW-1185">Reference proteome</keyword>
<evidence type="ECO:0000256" key="9">
    <source>
        <dbReference type="RuleBase" id="RU004169"/>
    </source>
</evidence>
<comment type="caution">
    <text evidence="7">Lacks conserved residue(s) required for the propagation of feature annotation.</text>
</comment>
<dbReference type="Proteomes" id="UP000018914">
    <property type="component" value="Chromosome"/>
</dbReference>
<accession>W0DI14</accession>
<comment type="similarity">
    <text evidence="2 7 9">Belongs to the uroporphyrinogen decarboxylase family.</text>
</comment>
<keyword evidence="7" id="KW-0963">Cytoplasm</keyword>
<evidence type="ECO:0000256" key="2">
    <source>
        <dbReference type="ARBA" id="ARBA00009935"/>
    </source>
</evidence>
<evidence type="ECO:0000259" key="10">
    <source>
        <dbReference type="PROSITE" id="PS00906"/>
    </source>
</evidence>
<dbReference type="GO" id="GO:0005829">
    <property type="term" value="C:cytosol"/>
    <property type="evidence" value="ECO:0007669"/>
    <property type="project" value="TreeGrafter"/>
</dbReference>
<comment type="catalytic activity">
    <reaction evidence="7 8">
        <text>uroporphyrinogen III + 4 H(+) = coproporphyrinogen III + 4 CO2</text>
        <dbReference type="Rhea" id="RHEA:19865"/>
        <dbReference type="ChEBI" id="CHEBI:15378"/>
        <dbReference type="ChEBI" id="CHEBI:16526"/>
        <dbReference type="ChEBI" id="CHEBI:57308"/>
        <dbReference type="ChEBI" id="CHEBI:57309"/>
        <dbReference type="EC" id="4.1.1.37"/>
    </reaction>
</comment>
<dbReference type="PROSITE" id="PS00907">
    <property type="entry name" value="UROD_2"/>
    <property type="match status" value="1"/>
</dbReference>
<sequence>MLKMLLLKSLSGEKIERFPVWLMRQAGRYMPQYRELRAKEKDFLSFCKNVELAVKVSLLPLELLDVDAVIIFSDILVPLEPMGINVRFEEGEGPHLEWDGNVKALRKITSKDTEFINEIIREVKRTQDRVPVIGFCGAPWTLFAYAVEGKGKADFKRAKLFMWERREEYLEFLGLLSENLVEYLKGQVKAGADLVQVFDSWLMHMPYEDLKEYAILLKAFFERLKRELGVPVIYFYRGSGEYLKLLRHVPVDAFSVDWTVDMFSWMEKEDMAFQGNMDPSILYCTEDVIQRKVLEFLKRVPRKTKYVFNLGHGLSPDMELKKVKLLVDTVKGYKVG</sequence>
<evidence type="ECO:0000256" key="7">
    <source>
        <dbReference type="HAMAP-Rule" id="MF_00218"/>
    </source>
</evidence>
<dbReference type="KEGG" id="trd:THERU_08070"/>
<dbReference type="Gene3D" id="3.20.20.210">
    <property type="match status" value="1"/>
</dbReference>
<organism evidence="13">
    <name type="scientific">Thermocrinis ruber</name>
    <dbReference type="NCBI Taxonomy" id="75906"/>
    <lineage>
        <taxon>Bacteria</taxon>
        <taxon>Pseudomonadati</taxon>
        <taxon>Aquificota</taxon>
        <taxon>Aquificia</taxon>
        <taxon>Aquificales</taxon>
        <taxon>Aquificaceae</taxon>
        <taxon>Thermocrinis</taxon>
    </lineage>
</organism>
<reference evidence="12 13" key="1">
    <citation type="submission" date="2013-12" db="EMBL/GenBank/DDBJ databases">
        <authorList>
            <consortium name="DOE Joint Genome Institute"/>
            <person name="Eisen J."/>
            <person name="Huntemann M."/>
            <person name="Han J."/>
            <person name="Chen A."/>
            <person name="Kyrpides N."/>
            <person name="Mavromatis K."/>
            <person name="Markowitz V."/>
            <person name="Palaniappan K."/>
            <person name="Ivanova N."/>
            <person name="Schaumberg A."/>
            <person name="Pati A."/>
            <person name="Liolios K."/>
            <person name="Nordberg H.P."/>
            <person name="Cantor M.N."/>
            <person name="Hua S.X."/>
            <person name="Woyke T."/>
        </authorList>
    </citation>
    <scope>NUCLEOTIDE SEQUENCE [LARGE SCALE GENOMIC DNA]</scope>
    <source>
        <strain evidence="12 13">DSM 23557</strain>
    </source>
</reference>
<dbReference type="PANTHER" id="PTHR21091">
    <property type="entry name" value="METHYLTETRAHYDROFOLATE:HOMOCYSTEINE METHYLTRANSFERASE RELATED"/>
    <property type="match status" value="1"/>
</dbReference>
<dbReference type="PATRIC" id="fig|75906.3.peg.1555"/>
<evidence type="ECO:0000256" key="5">
    <source>
        <dbReference type="ARBA" id="ARBA00023239"/>
    </source>
</evidence>
<feature type="binding site" evidence="7">
    <location>
        <begin position="24"/>
        <end position="28"/>
    </location>
    <ligand>
        <name>substrate</name>
    </ligand>
</feature>
<keyword evidence="4 7" id="KW-0210">Decarboxylase</keyword>
<feature type="binding site" evidence="7">
    <location>
        <position position="145"/>
    </location>
    <ligand>
        <name>substrate</name>
    </ligand>
</feature>
<comment type="pathway">
    <text evidence="1 7 8">Porphyrin-containing compound metabolism; protoporphyrin-IX biosynthesis; coproporphyrinogen-III from 5-aminolevulinate: step 4/4.</text>
</comment>
<dbReference type="GO" id="GO:0006782">
    <property type="term" value="P:protoporphyrinogen IX biosynthetic process"/>
    <property type="evidence" value="ECO:0007669"/>
    <property type="project" value="UniProtKB-UniRule"/>
</dbReference>
<dbReference type="eggNOG" id="COG0407">
    <property type="taxonomic scope" value="Bacteria"/>
</dbReference>
<comment type="subcellular location">
    <subcellularLocation>
        <location evidence="7">Cytoplasm</location>
    </subcellularLocation>
</comment>
<dbReference type="InterPro" id="IPR038071">
    <property type="entry name" value="UROD/MetE-like_sf"/>
</dbReference>
<dbReference type="NCBIfam" id="TIGR01464">
    <property type="entry name" value="hemE"/>
    <property type="match status" value="1"/>
</dbReference>
<name>W0DI14_9AQUI</name>
<dbReference type="AlphaFoldDB" id="W0DI14"/>
<feature type="site" description="Transition state stabilizer" evidence="7">
    <location>
        <position position="74"/>
    </location>
</feature>
<dbReference type="Pfam" id="PF01208">
    <property type="entry name" value="URO-D"/>
    <property type="match status" value="1"/>
</dbReference>
<evidence type="ECO:0000256" key="4">
    <source>
        <dbReference type="ARBA" id="ARBA00022793"/>
    </source>
</evidence>
<dbReference type="OrthoDB" id="9806656at2"/>
<keyword evidence="6 7" id="KW-0627">Porphyrin biosynthesis</keyword>
<evidence type="ECO:0000259" key="11">
    <source>
        <dbReference type="PROSITE" id="PS00907"/>
    </source>
</evidence>
<evidence type="ECO:0000313" key="13">
    <source>
        <dbReference type="Proteomes" id="UP000018914"/>
    </source>
</evidence>
<dbReference type="STRING" id="75906.THERU_08070"/>
<dbReference type="InterPro" id="IPR006361">
    <property type="entry name" value="Uroporphyrinogen_deCO2ase_HemE"/>
</dbReference>
<dbReference type="UniPathway" id="UPA00251">
    <property type="reaction ID" value="UER00321"/>
</dbReference>
<gene>
    <name evidence="7" type="primary">hemE</name>
    <name evidence="12" type="ORF">THERU_08070</name>
</gene>
<evidence type="ECO:0000256" key="1">
    <source>
        <dbReference type="ARBA" id="ARBA00004804"/>
    </source>
</evidence>
<dbReference type="EMBL" id="CP007028">
    <property type="protein sequence ID" value="AHE96648.1"/>
    <property type="molecule type" value="Genomic_DNA"/>
</dbReference>
<evidence type="ECO:0000256" key="8">
    <source>
        <dbReference type="RuleBase" id="RU000554"/>
    </source>
</evidence>
<feature type="binding site" evidence="7">
    <location>
        <position position="200"/>
    </location>
    <ligand>
        <name>substrate</name>
    </ligand>
</feature>
<dbReference type="HAMAP" id="MF_00218">
    <property type="entry name" value="URO_D"/>
    <property type="match status" value="1"/>
</dbReference>